<comment type="caution">
    <text evidence="2">The sequence shown here is derived from an EMBL/GenBank/DDBJ whole genome shotgun (WGS) entry which is preliminary data.</text>
</comment>
<keyword evidence="3" id="KW-1185">Reference proteome</keyword>
<evidence type="ECO:0000313" key="3">
    <source>
        <dbReference type="Proteomes" id="UP001200022"/>
    </source>
</evidence>
<evidence type="ECO:0000256" key="1">
    <source>
        <dbReference type="SAM" id="SignalP"/>
    </source>
</evidence>
<evidence type="ECO:0000313" key="2">
    <source>
        <dbReference type="EMBL" id="MCF7559987.1"/>
    </source>
</evidence>
<dbReference type="Proteomes" id="UP001200022">
    <property type="component" value="Unassembled WGS sequence"/>
</dbReference>
<dbReference type="EMBL" id="JAKKDV010000002">
    <property type="protein sequence ID" value="MCF7559987.1"/>
    <property type="molecule type" value="Genomic_DNA"/>
</dbReference>
<gene>
    <name evidence="2" type="ORF">L3X39_05000</name>
</gene>
<accession>A0ABS9IIJ6</accession>
<keyword evidence="1" id="KW-0732">Signal</keyword>
<reference evidence="2 3" key="1">
    <citation type="submission" date="2022-01" db="EMBL/GenBank/DDBJ databases">
        <title>Draft genome sequence of Sabulilitoribacter multivorans KCTC 32326.</title>
        <authorList>
            <person name="Oh J.-S."/>
        </authorList>
    </citation>
    <scope>NUCLEOTIDE SEQUENCE [LARGE SCALE GENOMIC DNA]</scope>
    <source>
        <strain evidence="2 3">M-M16</strain>
    </source>
</reference>
<proteinExistence type="predicted"/>
<dbReference type="RefSeq" id="WP_237230672.1">
    <property type="nucleotide sequence ID" value="NZ_JAKKDV010000002.1"/>
</dbReference>
<organism evidence="2 3">
    <name type="scientific">Flaviramulus multivorans</name>
    <dbReference type="NCBI Taxonomy" id="1304750"/>
    <lineage>
        <taxon>Bacteria</taxon>
        <taxon>Pseudomonadati</taxon>
        <taxon>Bacteroidota</taxon>
        <taxon>Flavobacteriia</taxon>
        <taxon>Flavobacteriales</taxon>
        <taxon>Flavobacteriaceae</taxon>
        <taxon>Flaviramulus</taxon>
    </lineage>
</organism>
<name>A0ABS9IIJ6_9FLAO</name>
<feature type="chain" id="PRO_5045797932" evidence="1">
    <location>
        <begin position="18"/>
        <end position="123"/>
    </location>
</feature>
<sequence>MKKLVYLLLFACSVSFASTQLNNDYNNNDPEVGDILKISTPKNLSFKHIDFPRLNFIAKRGGLPNYKSVYEELVVVKKVTDNNGDTVVTLERKDGKKFFGYLKQVTANYTQSIDTGELVKIKS</sequence>
<protein>
    <submittedName>
        <fullName evidence="2">Uncharacterized protein</fullName>
    </submittedName>
</protein>
<feature type="signal peptide" evidence="1">
    <location>
        <begin position="1"/>
        <end position="17"/>
    </location>
</feature>